<feature type="transmembrane region" description="Helical" evidence="7">
    <location>
        <begin position="354"/>
        <end position="376"/>
    </location>
</feature>
<comment type="caution">
    <text evidence="8">The sequence shown here is derived from an EMBL/GenBank/DDBJ whole genome shotgun (WGS) entry which is preliminary data.</text>
</comment>
<dbReference type="InterPro" id="IPR048279">
    <property type="entry name" value="MdtK-like"/>
</dbReference>
<sequence length="448" mass="48624">MKKNFYKQLITLALPITIQSLILSSINMADVFMIGQLGDTAVASLGIANQIVFLLTTLLVAISGGASIFSAQYYGSGDYHKIKYVLSISFWLSMISALVFFIGGFFFPEALGGFYTGDTEVIAISSKYMRIVALSFAATGVSSVFSVFLRSIGESRLPMIASSISLLVNVSLNYLLIFGNHSFPKLGIEGAAIATTIARAIECLIIFISVYAKKSILAIRPREYFAWNSTIARAFSYTAGAVIVNDIVWALGQTTYSVIYGRISTPALAAINIENSVERLAYVGIIGFSSAAAVMIGQKIGEGREDLAYEYGIRFYKLALILSLATSGIIFLFSKNLIGLYKVDENVFNLAHQALLAFCVIFPLKSISLVKIVGVLRTGGDTAFAMRANLGALWGVGIPLAAAGAFIFGFPLYVVYLMAAFEEIVRVPFGLIRFFSRKWIKNLTLETA</sequence>
<feature type="transmembrane region" description="Helical" evidence="7">
    <location>
        <begin position="160"/>
        <end position="179"/>
    </location>
</feature>
<feature type="transmembrane region" description="Helical" evidence="7">
    <location>
        <begin position="84"/>
        <end position="108"/>
    </location>
</feature>
<dbReference type="CDD" id="cd13134">
    <property type="entry name" value="MATE_like_8"/>
    <property type="match status" value="1"/>
</dbReference>
<keyword evidence="6 7" id="KW-0472">Membrane</keyword>
<name>A0A9W6GK61_9FUSO</name>
<comment type="subcellular location">
    <subcellularLocation>
        <location evidence="1">Cell membrane</location>
        <topology evidence="1">Multi-pass membrane protein</topology>
    </subcellularLocation>
</comment>
<dbReference type="RefSeq" id="WP_281833384.1">
    <property type="nucleotide sequence ID" value="NZ_BSDY01000002.1"/>
</dbReference>
<feature type="transmembrane region" description="Helical" evidence="7">
    <location>
        <begin position="12"/>
        <end position="35"/>
    </location>
</feature>
<evidence type="ECO:0000256" key="4">
    <source>
        <dbReference type="ARBA" id="ARBA00022692"/>
    </source>
</evidence>
<dbReference type="GO" id="GO:0005886">
    <property type="term" value="C:plasma membrane"/>
    <property type="evidence" value="ECO:0007669"/>
    <property type="project" value="UniProtKB-SubCell"/>
</dbReference>
<keyword evidence="9" id="KW-1185">Reference proteome</keyword>
<dbReference type="InterPro" id="IPR047135">
    <property type="entry name" value="YsiQ"/>
</dbReference>
<evidence type="ECO:0000256" key="1">
    <source>
        <dbReference type="ARBA" id="ARBA00004651"/>
    </source>
</evidence>
<dbReference type="Proteomes" id="UP001144471">
    <property type="component" value="Unassembled WGS sequence"/>
</dbReference>
<protein>
    <submittedName>
        <fullName evidence="8">MATE family efflux transporter</fullName>
    </submittedName>
</protein>
<reference evidence="8" key="1">
    <citation type="submission" date="2022-12" db="EMBL/GenBank/DDBJ databases">
        <title>Reference genome sequencing for broad-spectrum identification of bacterial and archaeal isolates by mass spectrometry.</title>
        <authorList>
            <person name="Sekiguchi Y."/>
            <person name="Tourlousse D.M."/>
        </authorList>
    </citation>
    <scope>NUCLEOTIDE SEQUENCE</scope>
    <source>
        <strain evidence="8">10succ1</strain>
    </source>
</reference>
<feature type="transmembrane region" description="Helical" evidence="7">
    <location>
        <begin position="128"/>
        <end position="148"/>
    </location>
</feature>
<dbReference type="PIRSF" id="PIRSF006603">
    <property type="entry name" value="DinF"/>
    <property type="match status" value="1"/>
</dbReference>
<evidence type="ECO:0000256" key="7">
    <source>
        <dbReference type="SAM" id="Phobius"/>
    </source>
</evidence>
<keyword evidence="2" id="KW-0813">Transport</keyword>
<evidence type="ECO:0000256" key="6">
    <source>
        <dbReference type="ARBA" id="ARBA00023136"/>
    </source>
</evidence>
<dbReference type="PANTHER" id="PTHR42925">
    <property type="entry name" value="MULTIDRUG AND TOXIN EFFLUX PROTEIN MATE FAMILY"/>
    <property type="match status" value="1"/>
</dbReference>
<dbReference type="EMBL" id="BSDY01000002">
    <property type="protein sequence ID" value="GLI55122.1"/>
    <property type="molecule type" value="Genomic_DNA"/>
</dbReference>
<evidence type="ECO:0000313" key="9">
    <source>
        <dbReference type="Proteomes" id="UP001144471"/>
    </source>
</evidence>
<evidence type="ECO:0000256" key="3">
    <source>
        <dbReference type="ARBA" id="ARBA00022475"/>
    </source>
</evidence>
<feature type="transmembrane region" description="Helical" evidence="7">
    <location>
        <begin position="388"/>
        <end position="408"/>
    </location>
</feature>
<evidence type="ECO:0000256" key="2">
    <source>
        <dbReference type="ARBA" id="ARBA00022448"/>
    </source>
</evidence>
<accession>A0A9W6GK61</accession>
<evidence type="ECO:0000313" key="8">
    <source>
        <dbReference type="EMBL" id="GLI55122.1"/>
    </source>
</evidence>
<keyword evidence="4 7" id="KW-0812">Transmembrane</keyword>
<dbReference type="PANTHER" id="PTHR42925:SF2">
    <property type="entry name" value="NA+ DRIVEN MULTIDRUG EFFLUX PUMP"/>
    <property type="match status" value="1"/>
</dbReference>
<dbReference type="Pfam" id="PF01554">
    <property type="entry name" value="MatE"/>
    <property type="match status" value="2"/>
</dbReference>
<feature type="transmembrane region" description="Helical" evidence="7">
    <location>
        <begin position="191"/>
        <end position="212"/>
    </location>
</feature>
<feature type="transmembrane region" description="Helical" evidence="7">
    <location>
        <begin position="280"/>
        <end position="297"/>
    </location>
</feature>
<evidence type="ECO:0000256" key="5">
    <source>
        <dbReference type="ARBA" id="ARBA00022989"/>
    </source>
</evidence>
<dbReference type="GO" id="GO:0042910">
    <property type="term" value="F:xenobiotic transmembrane transporter activity"/>
    <property type="evidence" value="ECO:0007669"/>
    <property type="project" value="InterPro"/>
</dbReference>
<feature type="transmembrane region" description="Helical" evidence="7">
    <location>
        <begin position="318"/>
        <end position="334"/>
    </location>
</feature>
<feature type="transmembrane region" description="Helical" evidence="7">
    <location>
        <begin position="47"/>
        <end position="72"/>
    </location>
</feature>
<keyword evidence="5 7" id="KW-1133">Transmembrane helix</keyword>
<dbReference type="InterPro" id="IPR002528">
    <property type="entry name" value="MATE_fam"/>
</dbReference>
<dbReference type="NCBIfam" id="TIGR00797">
    <property type="entry name" value="matE"/>
    <property type="match status" value="1"/>
</dbReference>
<dbReference type="GO" id="GO:0015297">
    <property type="term" value="F:antiporter activity"/>
    <property type="evidence" value="ECO:0007669"/>
    <property type="project" value="InterPro"/>
</dbReference>
<organism evidence="8 9">
    <name type="scientific">Propionigenium maris DSM 9537</name>
    <dbReference type="NCBI Taxonomy" id="1123000"/>
    <lineage>
        <taxon>Bacteria</taxon>
        <taxon>Fusobacteriati</taxon>
        <taxon>Fusobacteriota</taxon>
        <taxon>Fusobacteriia</taxon>
        <taxon>Fusobacteriales</taxon>
        <taxon>Fusobacteriaceae</taxon>
        <taxon>Propionigenium</taxon>
    </lineage>
</organism>
<gene>
    <name evidence="8" type="ORF">PM10SUCC1_06370</name>
</gene>
<dbReference type="AlphaFoldDB" id="A0A9W6GK61"/>
<keyword evidence="3" id="KW-1003">Cell membrane</keyword>
<proteinExistence type="predicted"/>